<dbReference type="SUPFAM" id="SSF51905">
    <property type="entry name" value="FAD/NAD(P)-binding domain"/>
    <property type="match status" value="1"/>
</dbReference>
<keyword evidence="7" id="KW-0073">Auxin biosynthesis</keyword>
<protein>
    <recommendedName>
        <fullName evidence="5">Tryptophan 2-monooxygenase</fullName>
        <ecNumber evidence="4">1.13.12.3</ecNumber>
    </recommendedName>
</protein>
<comment type="pathway">
    <text evidence="2">Plant hormone metabolism; auxin biosynthesis.</text>
</comment>
<dbReference type="EC" id="1.13.12.3" evidence="4"/>
<dbReference type="InterPro" id="IPR050281">
    <property type="entry name" value="Flavin_monoamine_oxidase"/>
</dbReference>
<evidence type="ECO:0000313" key="12">
    <source>
        <dbReference type="Proteomes" id="UP000199072"/>
    </source>
</evidence>
<name>A0A1G7BMB0_9SPHI</name>
<dbReference type="Gene3D" id="3.50.50.60">
    <property type="entry name" value="FAD/NAD(P)-binding domain"/>
    <property type="match status" value="1"/>
</dbReference>
<gene>
    <name evidence="11" type="ORF">SAMN05216464_10589</name>
</gene>
<feature type="domain" description="Amine oxidase" evidence="10">
    <location>
        <begin position="15"/>
        <end position="434"/>
    </location>
</feature>
<feature type="binding site" evidence="9">
    <location>
        <position position="204"/>
    </location>
    <ligand>
        <name>FAD</name>
        <dbReference type="ChEBI" id="CHEBI:57692"/>
    </ligand>
</feature>
<evidence type="ECO:0000256" key="2">
    <source>
        <dbReference type="ARBA" id="ARBA00004814"/>
    </source>
</evidence>
<evidence type="ECO:0000256" key="3">
    <source>
        <dbReference type="ARBA" id="ARBA00005833"/>
    </source>
</evidence>
<evidence type="ECO:0000256" key="1">
    <source>
        <dbReference type="ARBA" id="ARBA00001974"/>
    </source>
</evidence>
<comment type="cofactor">
    <cofactor evidence="1">
        <name>FAD</name>
        <dbReference type="ChEBI" id="CHEBI:57692"/>
    </cofactor>
</comment>
<keyword evidence="12" id="KW-1185">Reference proteome</keyword>
<accession>A0A1G7BMB0</accession>
<sequence length="437" mass="48623">MMDNTDIIVIGAGAAGLIAARTLAKAGKKVILLEAHNRIGGRIHTLEYGYDRQPAEMGAEFIHGDLPLTKSLLDKAGIPYHSASAEMWKYTDGKFTTNEFFVENWDELLDKLKALEQDITINDFLQQYFADDKYHNMRQSVRSFVSGYDNADPARASAFALRKEWLSEDEGAQYRIEGGYIKLMNYLADEFKAAGGIVCLNAVVQHIEWDKQQVKISTTAGINYDAKQLLIALPLGILQIDKNEDGAIHFKPQLTGHTAAINALGFGAVIKILFEFDQPFWENVEADQLGGKSIQNMGYLFSEEEIPTWWTQVPQRINLLTGWLGGPDAAEKVSMANEDIMEQGLQSLSNIFSIHLQELRKKLLSWQVVNWTADSFTRGSYAYDTVAAPQAKQTLNKPVANTIYFAGEYLYEGTAMGTVEAALTSGLQAAQKILDDD</sequence>
<dbReference type="PANTHER" id="PTHR10742:SF410">
    <property type="entry name" value="LYSINE-SPECIFIC HISTONE DEMETHYLASE 2"/>
    <property type="match status" value="1"/>
</dbReference>
<evidence type="ECO:0000256" key="5">
    <source>
        <dbReference type="ARBA" id="ARBA00017871"/>
    </source>
</evidence>
<evidence type="ECO:0000256" key="7">
    <source>
        <dbReference type="ARBA" id="ARBA00023070"/>
    </source>
</evidence>
<dbReference type="PANTHER" id="PTHR10742">
    <property type="entry name" value="FLAVIN MONOAMINE OXIDASE"/>
    <property type="match status" value="1"/>
</dbReference>
<comment type="similarity">
    <text evidence="3">Belongs to the tryptophan 2-monooxygenase family.</text>
</comment>
<evidence type="ECO:0000256" key="9">
    <source>
        <dbReference type="PIRSR" id="PIRSR601613-1"/>
    </source>
</evidence>
<dbReference type="InterPro" id="IPR002937">
    <property type="entry name" value="Amino_oxidase"/>
</dbReference>
<evidence type="ECO:0000313" key="11">
    <source>
        <dbReference type="EMBL" id="SDE28291.1"/>
    </source>
</evidence>
<dbReference type="RefSeq" id="WP_091149684.1">
    <property type="nucleotide sequence ID" value="NZ_FNAI01000005.1"/>
</dbReference>
<keyword evidence="6" id="KW-0560">Oxidoreductase</keyword>
<dbReference type="InterPro" id="IPR036188">
    <property type="entry name" value="FAD/NAD-bd_sf"/>
</dbReference>
<reference evidence="11 12" key="1">
    <citation type="submission" date="2016-10" db="EMBL/GenBank/DDBJ databases">
        <authorList>
            <person name="de Groot N.N."/>
        </authorList>
    </citation>
    <scope>NUCLEOTIDE SEQUENCE [LARGE SCALE GENOMIC DNA]</scope>
    <source>
        <strain evidence="11 12">47C3B</strain>
    </source>
</reference>
<comment type="catalytic activity">
    <reaction evidence="8">
        <text>L-tryptophan + O2 = indole-3-acetamide + CO2 + H2O</text>
        <dbReference type="Rhea" id="RHEA:16165"/>
        <dbReference type="ChEBI" id="CHEBI:15377"/>
        <dbReference type="ChEBI" id="CHEBI:15379"/>
        <dbReference type="ChEBI" id="CHEBI:16031"/>
        <dbReference type="ChEBI" id="CHEBI:16526"/>
        <dbReference type="ChEBI" id="CHEBI:57912"/>
        <dbReference type="EC" id="1.13.12.3"/>
    </reaction>
</comment>
<dbReference type="GO" id="GO:0050361">
    <property type="term" value="F:tryptophan 2-monooxygenase activity"/>
    <property type="evidence" value="ECO:0007669"/>
    <property type="project" value="UniProtKB-EC"/>
</dbReference>
<evidence type="ECO:0000256" key="4">
    <source>
        <dbReference type="ARBA" id="ARBA00012535"/>
    </source>
</evidence>
<dbReference type="EMBL" id="FNAI01000005">
    <property type="protein sequence ID" value="SDE28291.1"/>
    <property type="molecule type" value="Genomic_DNA"/>
</dbReference>
<evidence type="ECO:0000256" key="8">
    <source>
        <dbReference type="ARBA" id="ARBA00047321"/>
    </source>
</evidence>
<dbReference type="Proteomes" id="UP000199072">
    <property type="component" value="Unassembled WGS sequence"/>
</dbReference>
<proteinExistence type="inferred from homology"/>
<feature type="binding site" evidence="9">
    <location>
        <position position="408"/>
    </location>
    <ligand>
        <name>FAD</name>
        <dbReference type="ChEBI" id="CHEBI:57692"/>
    </ligand>
</feature>
<dbReference type="AlphaFoldDB" id="A0A1G7BMB0"/>
<dbReference type="InterPro" id="IPR001613">
    <property type="entry name" value="Flavin_amine_oxidase"/>
</dbReference>
<dbReference type="GO" id="GO:0009851">
    <property type="term" value="P:auxin biosynthetic process"/>
    <property type="evidence" value="ECO:0007669"/>
    <property type="project" value="UniProtKB-KW"/>
</dbReference>
<organism evidence="11 12">
    <name type="scientific">Mucilaginibacter pineti</name>
    <dbReference type="NCBI Taxonomy" id="1391627"/>
    <lineage>
        <taxon>Bacteria</taxon>
        <taxon>Pseudomonadati</taxon>
        <taxon>Bacteroidota</taxon>
        <taxon>Sphingobacteriia</taxon>
        <taxon>Sphingobacteriales</taxon>
        <taxon>Sphingobacteriaceae</taxon>
        <taxon>Mucilaginibacter</taxon>
    </lineage>
</organism>
<evidence type="ECO:0000256" key="6">
    <source>
        <dbReference type="ARBA" id="ARBA00023002"/>
    </source>
</evidence>
<evidence type="ECO:0000259" key="10">
    <source>
        <dbReference type="Pfam" id="PF01593"/>
    </source>
</evidence>
<dbReference type="STRING" id="1391627.SAMN05216464_10589"/>
<dbReference type="OrthoDB" id="56323at2"/>
<feature type="binding site" evidence="9">
    <location>
        <begin position="34"/>
        <end position="35"/>
    </location>
    <ligand>
        <name>FAD</name>
        <dbReference type="ChEBI" id="CHEBI:57692"/>
    </ligand>
</feature>
<dbReference type="Pfam" id="PF01593">
    <property type="entry name" value="Amino_oxidase"/>
    <property type="match status" value="1"/>
</dbReference>
<dbReference type="PRINTS" id="PR00757">
    <property type="entry name" value="AMINEOXDASEF"/>
</dbReference>
<dbReference type="SUPFAM" id="SSF54373">
    <property type="entry name" value="FAD-linked reductases, C-terminal domain"/>
    <property type="match status" value="1"/>
</dbReference>